<dbReference type="EnsemblPlants" id="Ma09_t25250.1">
    <property type="protein sequence ID" value="Ma09_p25250.1"/>
    <property type="gene ID" value="Ma09_g25250"/>
</dbReference>
<sequence>MLHPLFARRGRLLSPQSPTAMMMRAMIRWHGTLLRLSHAELFCYSNPRCPGCNVAALVPCQSSPSMMKRLSEI</sequence>
<proteinExistence type="predicted"/>
<accession>A0A804KNI1</accession>
<evidence type="ECO:0000313" key="2">
    <source>
        <dbReference type="Proteomes" id="UP000012960"/>
    </source>
</evidence>
<dbReference type="InParanoid" id="A0A804KNI1"/>
<dbReference type="Proteomes" id="UP000012960">
    <property type="component" value="Unplaced"/>
</dbReference>
<reference evidence="1" key="1">
    <citation type="submission" date="2021-05" db="UniProtKB">
        <authorList>
            <consortium name="EnsemblPlants"/>
        </authorList>
    </citation>
    <scope>IDENTIFICATION</scope>
    <source>
        <strain evidence="1">subsp. malaccensis</strain>
    </source>
</reference>
<protein>
    <submittedName>
        <fullName evidence="1">Uncharacterized protein</fullName>
    </submittedName>
</protein>
<keyword evidence="2" id="KW-1185">Reference proteome</keyword>
<dbReference type="Gramene" id="Ma09_t25250.1">
    <property type="protein sequence ID" value="Ma09_p25250.1"/>
    <property type="gene ID" value="Ma09_g25250"/>
</dbReference>
<evidence type="ECO:0000313" key="1">
    <source>
        <dbReference type="EnsemblPlants" id="Ma09_p25250.1"/>
    </source>
</evidence>
<dbReference type="AlphaFoldDB" id="A0A804KNI1"/>
<organism evidence="1 2">
    <name type="scientific">Musa acuminata subsp. malaccensis</name>
    <name type="common">Wild banana</name>
    <name type="synonym">Musa malaccensis</name>
    <dbReference type="NCBI Taxonomy" id="214687"/>
    <lineage>
        <taxon>Eukaryota</taxon>
        <taxon>Viridiplantae</taxon>
        <taxon>Streptophyta</taxon>
        <taxon>Embryophyta</taxon>
        <taxon>Tracheophyta</taxon>
        <taxon>Spermatophyta</taxon>
        <taxon>Magnoliopsida</taxon>
        <taxon>Liliopsida</taxon>
        <taxon>Zingiberales</taxon>
        <taxon>Musaceae</taxon>
        <taxon>Musa</taxon>
    </lineage>
</organism>
<name>A0A804KNI1_MUSAM</name>